<dbReference type="AlphaFoldDB" id="A0A0N4VLA7"/>
<dbReference type="GO" id="GO:0016757">
    <property type="term" value="F:glycosyltransferase activity"/>
    <property type="evidence" value="ECO:0007669"/>
    <property type="project" value="UniProtKB-UniRule"/>
</dbReference>
<evidence type="ECO:0000313" key="10">
    <source>
        <dbReference type="Proteomes" id="UP000274131"/>
    </source>
</evidence>
<gene>
    <name evidence="9" type="ORF">EVEC_LOCUS10953</name>
</gene>
<dbReference type="GO" id="GO:0005737">
    <property type="term" value="C:cytoplasm"/>
    <property type="evidence" value="ECO:0007669"/>
    <property type="project" value="TreeGrafter"/>
</dbReference>
<comment type="subcellular location">
    <subcellularLocation>
        <location evidence="1">Membrane</location>
        <topology evidence="1">Single-pass membrane protein</topology>
    </subcellularLocation>
</comment>
<dbReference type="PANTHER" id="PTHR21461:SF80">
    <property type="entry name" value="GLYCOSYLTRANSFERASE FAMILY 92 PROTEIN"/>
    <property type="match status" value="1"/>
</dbReference>
<reference evidence="11" key="1">
    <citation type="submission" date="2017-02" db="UniProtKB">
        <authorList>
            <consortium name="WormBaseParasite"/>
        </authorList>
    </citation>
    <scope>IDENTIFICATION</scope>
</reference>
<dbReference type="InterPro" id="IPR008166">
    <property type="entry name" value="Glyco_transf_92"/>
</dbReference>
<name>A0A0N4VLA7_ENTVE</name>
<dbReference type="GO" id="GO:0016020">
    <property type="term" value="C:membrane"/>
    <property type="evidence" value="ECO:0007669"/>
    <property type="project" value="UniProtKB-SubCell"/>
</dbReference>
<evidence type="ECO:0000256" key="6">
    <source>
        <dbReference type="ARBA" id="ARBA00022989"/>
    </source>
</evidence>
<dbReference type="PANTHER" id="PTHR21461">
    <property type="entry name" value="GLYCOSYLTRANSFERASE FAMILY 92 PROTEIN"/>
    <property type="match status" value="1"/>
</dbReference>
<keyword evidence="5" id="KW-0812">Transmembrane</keyword>
<dbReference type="EC" id="2.4.1.-" evidence="8"/>
<evidence type="ECO:0000256" key="5">
    <source>
        <dbReference type="ARBA" id="ARBA00022692"/>
    </source>
</evidence>
<evidence type="ECO:0000313" key="9">
    <source>
        <dbReference type="EMBL" id="VDD96202.1"/>
    </source>
</evidence>
<dbReference type="EMBL" id="UXUI01011385">
    <property type="protein sequence ID" value="VDD96202.1"/>
    <property type="molecule type" value="Genomic_DNA"/>
</dbReference>
<dbReference type="Proteomes" id="UP000274131">
    <property type="component" value="Unassembled WGS sequence"/>
</dbReference>
<keyword evidence="6" id="KW-1133">Transmembrane helix</keyword>
<keyword evidence="3 8" id="KW-0328">Glycosyltransferase</keyword>
<evidence type="ECO:0000256" key="7">
    <source>
        <dbReference type="ARBA" id="ARBA00023136"/>
    </source>
</evidence>
<dbReference type="OrthoDB" id="2526284at2759"/>
<evidence type="ECO:0000256" key="1">
    <source>
        <dbReference type="ARBA" id="ARBA00004167"/>
    </source>
</evidence>
<protein>
    <recommendedName>
        <fullName evidence="8">Glycosyltransferase family 92 protein</fullName>
        <ecNumber evidence="8">2.4.1.-</ecNumber>
    </recommendedName>
</protein>
<evidence type="ECO:0000256" key="3">
    <source>
        <dbReference type="ARBA" id="ARBA00022676"/>
    </source>
</evidence>
<proteinExistence type="inferred from homology"/>
<evidence type="ECO:0000313" key="11">
    <source>
        <dbReference type="WBParaSite" id="EVEC_0001166701-mRNA-1"/>
    </source>
</evidence>
<organism evidence="11">
    <name type="scientific">Enterobius vermicularis</name>
    <name type="common">Human pinworm</name>
    <dbReference type="NCBI Taxonomy" id="51028"/>
    <lineage>
        <taxon>Eukaryota</taxon>
        <taxon>Metazoa</taxon>
        <taxon>Ecdysozoa</taxon>
        <taxon>Nematoda</taxon>
        <taxon>Chromadorea</taxon>
        <taxon>Rhabditida</taxon>
        <taxon>Spirurina</taxon>
        <taxon>Oxyuridomorpha</taxon>
        <taxon>Oxyuroidea</taxon>
        <taxon>Oxyuridae</taxon>
        <taxon>Enterobius</taxon>
    </lineage>
</organism>
<evidence type="ECO:0000256" key="4">
    <source>
        <dbReference type="ARBA" id="ARBA00022679"/>
    </source>
</evidence>
<comment type="similarity">
    <text evidence="2 8">Belongs to the glycosyltransferase 92 family.</text>
</comment>
<keyword evidence="10" id="KW-1185">Reference proteome</keyword>
<sequence length="274" mass="31801">MANQLYFSDAYLIDNDKIKVYLLTTCNNFPKVRLQFGNGEMIRLHFLKPVLFSCTYSGKYGIAGGFKLPSAINVINGEDKLYVIREDKPGLKKVLRLLDSRVKPVERIKHRLSVCINPLFMIADWTLLPKFFESWIEHGATKFYIYHQSMSREFEALLRIYENDPTIEVNRIPWDAISVPEEVSKFYDPSNFTVAPEQVLAWNDCLFRARGESRYLALVDLDENFVTFNNQTLLSVLDETVNKDPHAGAFMFLSSFALFKVISQLFHFFFDKCN</sequence>
<reference evidence="9 10" key="2">
    <citation type="submission" date="2018-10" db="EMBL/GenBank/DDBJ databases">
        <authorList>
            <consortium name="Pathogen Informatics"/>
        </authorList>
    </citation>
    <scope>NUCLEOTIDE SEQUENCE [LARGE SCALE GENOMIC DNA]</scope>
</reference>
<accession>A0A0N4VLA7</accession>
<dbReference type="WBParaSite" id="EVEC_0001166701-mRNA-1">
    <property type="protein sequence ID" value="EVEC_0001166701-mRNA-1"/>
    <property type="gene ID" value="EVEC_0001166701"/>
</dbReference>
<evidence type="ECO:0000256" key="2">
    <source>
        <dbReference type="ARBA" id="ARBA00007647"/>
    </source>
</evidence>
<dbReference type="Pfam" id="PF01697">
    <property type="entry name" value="Glyco_transf_92"/>
    <property type="match status" value="1"/>
</dbReference>
<keyword evidence="4 8" id="KW-0808">Transferase</keyword>
<keyword evidence="7" id="KW-0472">Membrane</keyword>
<evidence type="ECO:0000256" key="8">
    <source>
        <dbReference type="RuleBase" id="RU366017"/>
    </source>
</evidence>